<gene>
    <name evidence="4" type="ORF">ABID19_004041</name>
</gene>
<evidence type="ECO:0000256" key="1">
    <source>
        <dbReference type="SAM" id="Phobius"/>
    </source>
</evidence>
<dbReference type="EMBL" id="JBEPMC010000007">
    <property type="protein sequence ID" value="MET3580995.1"/>
    <property type="molecule type" value="Genomic_DNA"/>
</dbReference>
<evidence type="ECO:0000259" key="3">
    <source>
        <dbReference type="Pfam" id="PF16220"/>
    </source>
</evidence>
<dbReference type="PANTHER" id="PTHR30273:SF2">
    <property type="entry name" value="PROTEIN FECR"/>
    <property type="match status" value="1"/>
</dbReference>
<dbReference type="Pfam" id="PF04773">
    <property type="entry name" value="FecR"/>
    <property type="match status" value="1"/>
</dbReference>
<dbReference type="Gene3D" id="2.60.120.1440">
    <property type="match status" value="1"/>
</dbReference>
<comment type="caution">
    <text evidence="4">The sequence shown here is derived from an EMBL/GenBank/DDBJ whole genome shotgun (WGS) entry which is preliminary data.</text>
</comment>
<sequence length="334" mass="35992">MGRQDTDPYRHQDSVVDAALDWFVRLEANSDALTRLEFERWLEADSKNAKAFEQIEQMAGSAALREASTIDAEKLASLDRSNVASTAHEQRVGRRLGAKAWFSIAAALAVVAVGAVQLPGLMLRWQADYMTATGDFRQISLPDGSVMMLNTASAVAIDFDNGRRGVQLLEGEAFFEVVPDPAHPFVVSAAFSHVRVTGTAFAVRAGSQLDTVTLERGHVEVSRLNDAADAASLDPGEMIEVTSDALSPVTPVDAKSALAWVGGRIVFQNRLLSAAVRDLGRYYPEPIFVLSSKVGDIRISGNYRLDDPEGAIRNLAEAAGAKVSRLPGGVLILR</sequence>
<accession>A0ABV2GRU3</accession>
<feature type="domain" description="FecR protein" evidence="2">
    <location>
        <begin position="128"/>
        <end position="220"/>
    </location>
</feature>
<reference evidence="4 5" key="1">
    <citation type="submission" date="2024-06" db="EMBL/GenBank/DDBJ databases">
        <title>Genomic Encyclopedia of Type Strains, Phase IV (KMG-IV): sequencing the most valuable type-strain genomes for metagenomic binning, comparative biology and taxonomic classification.</title>
        <authorList>
            <person name="Goeker M."/>
        </authorList>
    </citation>
    <scope>NUCLEOTIDE SEQUENCE [LARGE SCALE GENOMIC DNA]</scope>
    <source>
        <strain evidence="4 5">DSM 100022</strain>
    </source>
</reference>
<keyword evidence="5" id="KW-1185">Reference proteome</keyword>
<proteinExistence type="predicted"/>
<keyword evidence="1" id="KW-0472">Membrane</keyword>
<dbReference type="PIRSF" id="PIRSF018266">
    <property type="entry name" value="FecR"/>
    <property type="match status" value="1"/>
</dbReference>
<protein>
    <submittedName>
        <fullName evidence="4">Transmembrane sensor</fullName>
    </submittedName>
</protein>
<dbReference type="Pfam" id="PF16220">
    <property type="entry name" value="DUF4880"/>
    <property type="match status" value="1"/>
</dbReference>
<keyword evidence="1 4" id="KW-0812">Transmembrane</keyword>
<keyword evidence="1" id="KW-1133">Transmembrane helix</keyword>
<evidence type="ECO:0000259" key="2">
    <source>
        <dbReference type="Pfam" id="PF04773"/>
    </source>
</evidence>
<organism evidence="4 5">
    <name type="scientific">Mesorhizobium robiniae</name>
    <dbReference type="NCBI Taxonomy" id="559315"/>
    <lineage>
        <taxon>Bacteria</taxon>
        <taxon>Pseudomonadati</taxon>
        <taxon>Pseudomonadota</taxon>
        <taxon>Alphaproteobacteria</taxon>
        <taxon>Hyphomicrobiales</taxon>
        <taxon>Phyllobacteriaceae</taxon>
        <taxon>Mesorhizobium</taxon>
    </lineage>
</organism>
<feature type="transmembrane region" description="Helical" evidence="1">
    <location>
        <begin position="100"/>
        <end position="123"/>
    </location>
</feature>
<dbReference type="InterPro" id="IPR006860">
    <property type="entry name" value="FecR"/>
</dbReference>
<evidence type="ECO:0000313" key="5">
    <source>
        <dbReference type="Proteomes" id="UP001549204"/>
    </source>
</evidence>
<name>A0ABV2GRU3_9HYPH</name>
<dbReference type="Proteomes" id="UP001549204">
    <property type="component" value="Unassembled WGS sequence"/>
</dbReference>
<dbReference type="InterPro" id="IPR012373">
    <property type="entry name" value="Ferrdict_sens_TM"/>
</dbReference>
<dbReference type="InterPro" id="IPR032623">
    <property type="entry name" value="FecR_N"/>
</dbReference>
<dbReference type="RefSeq" id="WP_354492651.1">
    <property type="nucleotide sequence ID" value="NZ_JBEPMC010000007.1"/>
</dbReference>
<evidence type="ECO:0000313" key="4">
    <source>
        <dbReference type="EMBL" id="MET3580995.1"/>
    </source>
</evidence>
<dbReference type="PANTHER" id="PTHR30273">
    <property type="entry name" value="PERIPLASMIC SIGNAL SENSOR AND SIGMA FACTOR ACTIVATOR FECR-RELATED"/>
    <property type="match status" value="1"/>
</dbReference>
<feature type="domain" description="FecR N-terminal" evidence="3">
    <location>
        <begin position="17"/>
        <end position="58"/>
    </location>
</feature>